<feature type="transmembrane region" description="Helical" evidence="1">
    <location>
        <begin position="182"/>
        <end position="206"/>
    </location>
</feature>
<dbReference type="RefSeq" id="WP_216780476.1">
    <property type="nucleotide sequence ID" value="NZ_JAGXBR010000012.1"/>
</dbReference>
<feature type="transmembrane region" description="Helical" evidence="1">
    <location>
        <begin position="213"/>
        <end position="231"/>
    </location>
</feature>
<feature type="transmembrane region" description="Helical" evidence="1">
    <location>
        <begin position="146"/>
        <end position="170"/>
    </location>
</feature>
<gene>
    <name evidence="2" type="ORF">RI536_16455</name>
</gene>
<protein>
    <submittedName>
        <fullName evidence="2">ABC transporter permease</fullName>
    </submittedName>
</protein>
<feature type="transmembrane region" description="Helical" evidence="1">
    <location>
        <begin position="12"/>
        <end position="33"/>
    </location>
</feature>
<feature type="transmembrane region" description="Helical" evidence="1">
    <location>
        <begin position="317"/>
        <end position="336"/>
    </location>
</feature>
<feature type="transmembrane region" description="Helical" evidence="1">
    <location>
        <begin position="251"/>
        <end position="269"/>
    </location>
</feature>
<keyword evidence="1" id="KW-1133">Transmembrane helix</keyword>
<comment type="caution">
    <text evidence="2">The sequence shown here is derived from an EMBL/GenBank/DDBJ whole genome shotgun (WGS) entry which is preliminary data.</text>
</comment>
<evidence type="ECO:0000256" key="1">
    <source>
        <dbReference type="SAM" id="Phobius"/>
    </source>
</evidence>
<organism evidence="2 3">
    <name type="scientific">Lactiplantibacillus pentosus</name>
    <name type="common">Lactobacillus pentosus</name>
    <dbReference type="NCBI Taxonomy" id="1589"/>
    <lineage>
        <taxon>Bacteria</taxon>
        <taxon>Bacillati</taxon>
        <taxon>Bacillota</taxon>
        <taxon>Bacilli</taxon>
        <taxon>Lactobacillales</taxon>
        <taxon>Lactobacillaceae</taxon>
        <taxon>Lactiplantibacillus</taxon>
    </lineage>
</organism>
<sequence>MNKKLGWLIIRQHAPLLVGILILFMTLGAWSGWEMNQHWQMLDQNHDMVTSRLEYDSQRHQYRDADGLKAQSKQRYFTQYLQVYQDNRRGLLANSQVGSHLESNGFVWTISLLIGIALVAVPRHRYWNEWLQGLGFRRTQIFSRTFLIYSLTTSIATILAKLMILSVLVNNIPGTYFSQFNWWIWSSNLISTVLVALILMTISVLVMLVTPNIVIALIVGYAASRTISRFVLLQSFGQINNHFLNFLNQHWWLGVSVASVVLCLGWLLGRYLSSQLTSDCIHQAILRPAWRLPVLLGLSMILTYLMTNVVLPPQTSWQVGVVVELMILVILIAWIYQPRWSRHVWRLVRELR</sequence>
<dbReference type="EMBL" id="JAVLAQ010000002">
    <property type="protein sequence ID" value="MDT6991656.1"/>
    <property type="molecule type" value="Genomic_DNA"/>
</dbReference>
<reference evidence="2" key="1">
    <citation type="submission" date="2023-08" db="EMBL/GenBank/DDBJ databases">
        <authorList>
            <person name="Page C.A."/>
            <person name="Perez-Diaz I.M."/>
        </authorList>
    </citation>
    <scope>NUCLEOTIDE SEQUENCE</scope>
    <source>
        <strain evidence="2">7.8.46</strain>
    </source>
</reference>
<dbReference type="AlphaFoldDB" id="A0AAW8W0U8"/>
<proteinExistence type="predicted"/>
<feature type="transmembrane region" description="Helical" evidence="1">
    <location>
        <begin position="290"/>
        <end position="311"/>
    </location>
</feature>
<keyword evidence="1" id="KW-0472">Membrane</keyword>
<accession>A0AAW8W0U8</accession>
<evidence type="ECO:0000313" key="3">
    <source>
        <dbReference type="Proteomes" id="UP001267003"/>
    </source>
</evidence>
<keyword evidence="1" id="KW-0812">Transmembrane</keyword>
<evidence type="ECO:0000313" key="2">
    <source>
        <dbReference type="EMBL" id="MDT6991656.1"/>
    </source>
</evidence>
<feature type="transmembrane region" description="Helical" evidence="1">
    <location>
        <begin position="105"/>
        <end position="126"/>
    </location>
</feature>
<dbReference type="Proteomes" id="UP001267003">
    <property type="component" value="Unassembled WGS sequence"/>
</dbReference>
<name>A0AAW8W0U8_LACPE</name>